<dbReference type="Gene3D" id="3.30.200.150">
    <property type="match status" value="1"/>
</dbReference>
<dbReference type="Gene3D" id="3.90.1200.10">
    <property type="match status" value="1"/>
</dbReference>
<organism evidence="2">
    <name type="scientific">freshwater metagenome</name>
    <dbReference type="NCBI Taxonomy" id="449393"/>
    <lineage>
        <taxon>unclassified sequences</taxon>
        <taxon>metagenomes</taxon>
        <taxon>ecological metagenomes</taxon>
    </lineage>
</organism>
<feature type="domain" description="Aminoglycoside phosphotransferase" evidence="1">
    <location>
        <begin position="31"/>
        <end position="240"/>
    </location>
</feature>
<dbReference type="InterPro" id="IPR051678">
    <property type="entry name" value="AGP_Transferase"/>
</dbReference>
<name>A0A6J6D6A0_9ZZZZ</name>
<accession>A0A6J6D6A0</accession>
<dbReference type="InterPro" id="IPR002575">
    <property type="entry name" value="Aminoglycoside_PTrfase"/>
</dbReference>
<dbReference type="InterPro" id="IPR011009">
    <property type="entry name" value="Kinase-like_dom_sf"/>
</dbReference>
<evidence type="ECO:0000259" key="1">
    <source>
        <dbReference type="Pfam" id="PF01636"/>
    </source>
</evidence>
<evidence type="ECO:0000313" key="2">
    <source>
        <dbReference type="EMBL" id="CAB4559480.1"/>
    </source>
</evidence>
<gene>
    <name evidence="2" type="ORF">UFOPK1493_01669</name>
</gene>
<dbReference type="AlphaFoldDB" id="A0A6J6D6A0"/>
<dbReference type="SUPFAM" id="SSF56112">
    <property type="entry name" value="Protein kinase-like (PK-like)"/>
    <property type="match status" value="1"/>
</dbReference>
<dbReference type="PANTHER" id="PTHR21310">
    <property type="entry name" value="AMINOGLYCOSIDE PHOSPHOTRANSFERASE-RELATED-RELATED"/>
    <property type="match status" value="1"/>
</dbReference>
<dbReference type="Pfam" id="PF01636">
    <property type="entry name" value="APH"/>
    <property type="match status" value="1"/>
</dbReference>
<reference evidence="2" key="1">
    <citation type="submission" date="2020-05" db="EMBL/GenBank/DDBJ databases">
        <authorList>
            <person name="Chiriac C."/>
            <person name="Salcher M."/>
            <person name="Ghai R."/>
            <person name="Kavagutti S V."/>
        </authorList>
    </citation>
    <scope>NUCLEOTIDE SEQUENCE</scope>
</reference>
<dbReference type="EMBL" id="CAEZSR010000054">
    <property type="protein sequence ID" value="CAB4559480.1"/>
    <property type="molecule type" value="Genomic_DNA"/>
</dbReference>
<proteinExistence type="predicted"/>
<sequence length="308" mass="33993">MLLTRPSDDRPADDEVLAFLRGHHGAEPTDLEPLRGGFWSAAYGYRLGDDELVLRIAASPDGFRADRLAMGYGSARLPVPEVLAVGEGFGRWYAISRRHHGRVLESVGADERDRLAPTVVGLLRALRAVPDTGIASAPWHEWLIDGLTDRPGGPTSGWRALVGDDPAADRAFREADTRVRRLLDACPDRRQLVHGDLLHANVLVAPAAEAVTAVFSWKCSTWGDALYDLAWCTFWGRWHPGIGALDLWSRVVPTLSVRDAADAGVRHHAYELQIGVSHLGWYAATGDHVNLRWTTRQLDELLERGPRT</sequence>
<protein>
    <submittedName>
        <fullName evidence="2">Unannotated protein</fullName>
    </submittedName>
</protein>